<dbReference type="EMBL" id="AWVF01000292">
    <property type="protein sequence ID" value="ERJ92520.1"/>
    <property type="molecule type" value="Genomic_DNA"/>
</dbReference>
<keyword evidence="2" id="KW-0810">Translation regulation</keyword>
<dbReference type="GO" id="GO:0042256">
    <property type="term" value="P:cytosolic ribosome assembly"/>
    <property type="evidence" value="ECO:0007669"/>
    <property type="project" value="UniProtKB-UniRule"/>
</dbReference>
<dbReference type="AlphaFoldDB" id="U2KKD4"/>
<accession>U2KKD4</accession>
<dbReference type="HAMAP" id="MF_01477">
    <property type="entry name" value="Iojap_RsfS"/>
    <property type="match status" value="1"/>
</dbReference>
<dbReference type="PATRIC" id="fig|411473.3.peg.1957"/>
<keyword evidence="2" id="KW-0963">Cytoplasm</keyword>
<dbReference type="NCBIfam" id="TIGR00090">
    <property type="entry name" value="rsfS_iojap_ybeB"/>
    <property type="match status" value="1"/>
</dbReference>
<dbReference type="GO" id="GO:0005737">
    <property type="term" value="C:cytoplasm"/>
    <property type="evidence" value="ECO:0007669"/>
    <property type="project" value="UniProtKB-SubCell"/>
</dbReference>
<sequence length="135" mass="15440">MTEHNKNEKGTNMTQQEILEIIVKALDSKRAEDIQVLRVHDLTILGDYFIIANGTSTTHTRTLADEVEYQLSEKGVEPLHREGRGNGSNWVVLDYADIIVHVFCKDTREFYQLERLWADGEPVDISQWTKPNGIA</sequence>
<dbReference type="PANTHER" id="PTHR21043">
    <property type="entry name" value="IOJAP SUPERFAMILY ORTHOLOG"/>
    <property type="match status" value="1"/>
</dbReference>
<comment type="similarity">
    <text evidence="1 2">Belongs to the Iojap/RsfS family.</text>
</comment>
<evidence type="ECO:0000256" key="2">
    <source>
        <dbReference type="HAMAP-Rule" id="MF_01477"/>
    </source>
</evidence>
<organism evidence="3 4">
    <name type="scientific">Ruminococcus callidus ATCC 27760</name>
    <dbReference type="NCBI Taxonomy" id="411473"/>
    <lineage>
        <taxon>Bacteria</taxon>
        <taxon>Bacillati</taxon>
        <taxon>Bacillota</taxon>
        <taxon>Clostridia</taxon>
        <taxon>Eubacteriales</taxon>
        <taxon>Oscillospiraceae</taxon>
        <taxon>Ruminococcus</taxon>
    </lineage>
</organism>
<evidence type="ECO:0000256" key="1">
    <source>
        <dbReference type="ARBA" id="ARBA00010574"/>
    </source>
</evidence>
<dbReference type="Proteomes" id="UP000016662">
    <property type="component" value="Unassembled WGS sequence"/>
</dbReference>
<dbReference type="InterPro" id="IPR004394">
    <property type="entry name" value="Iojap/RsfS/C7orf30"/>
</dbReference>
<reference evidence="3 4" key="1">
    <citation type="submission" date="2013-07" db="EMBL/GenBank/DDBJ databases">
        <authorList>
            <person name="Weinstock G."/>
            <person name="Sodergren E."/>
            <person name="Wylie T."/>
            <person name="Fulton L."/>
            <person name="Fulton R."/>
            <person name="Fronick C."/>
            <person name="O'Laughlin M."/>
            <person name="Godfrey J."/>
            <person name="Miner T."/>
            <person name="Herter B."/>
            <person name="Appelbaum E."/>
            <person name="Cordes M."/>
            <person name="Lek S."/>
            <person name="Wollam A."/>
            <person name="Pepin K.H."/>
            <person name="Palsikar V.B."/>
            <person name="Mitreva M."/>
            <person name="Wilson R.K."/>
        </authorList>
    </citation>
    <scope>NUCLEOTIDE SEQUENCE [LARGE SCALE GENOMIC DNA]</scope>
    <source>
        <strain evidence="3 4">ATCC 27760</strain>
    </source>
</reference>
<comment type="subunit">
    <text evidence="2">Interacts with ribosomal protein uL14 (rplN).</text>
</comment>
<dbReference type="InterPro" id="IPR043519">
    <property type="entry name" value="NT_sf"/>
</dbReference>
<dbReference type="GO" id="GO:0017148">
    <property type="term" value="P:negative regulation of translation"/>
    <property type="evidence" value="ECO:0007669"/>
    <property type="project" value="UniProtKB-UniRule"/>
</dbReference>
<proteinExistence type="inferred from homology"/>
<comment type="function">
    <text evidence="2">Functions as a ribosomal silencing factor. Interacts with ribosomal protein uL14 (rplN), blocking formation of intersubunit bridge B8. Prevents association of the 30S and 50S ribosomal subunits and the formation of functional ribosomes, thus repressing translation.</text>
</comment>
<dbReference type="Pfam" id="PF02410">
    <property type="entry name" value="RsfS"/>
    <property type="match status" value="1"/>
</dbReference>
<keyword evidence="4" id="KW-1185">Reference proteome</keyword>
<keyword evidence="2" id="KW-0678">Repressor</keyword>
<dbReference type="HOGENOM" id="CLU_092688_2_2_9"/>
<comment type="caution">
    <text evidence="3">The sequence shown here is derived from an EMBL/GenBank/DDBJ whole genome shotgun (WGS) entry which is preliminary data.</text>
</comment>
<dbReference type="GO" id="GO:0043023">
    <property type="term" value="F:ribosomal large subunit binding"/>
    <property type="evidence" value="ECO:0007669"/>
    <property type="project" value="TreeGrafter"/>
</dbReference>
<dbReference type="eggNOG" id="COG0799">
    <property type="taxonomic scope" value="Bacteria"/>
</dbReference>
<evidence type="ECO:0000313" key="4">
    <source>
        <dbReference type="Proteomes" id="UP000016662"/>
    </source>
</evidence>
<protein>
    <recommendedName>
        <fullName evidence="2">Ribosomal silencing factor RsfS</fullName>
    </recommendedName>
</protein>
<comment type="subcellular location">
    <subcellularLocation>
        <location evidence="2">Cytoplasm</location>
    </subcellularLocation>
</comment>
<name>U2KKD4_9FIRM</name>
<dbReference type="SUPFAM" id="SSF81301">
    <property type="entry name" value="Nucleotidyltransferase"/>
    <property type="match status" value="1"/>
</dbReference>
<evidence type="ECO:0000313" key="3">
    <source>
        <dbReference type="EMBL" id="ERJ92520.1"/>
    </source>
</evidence>
<dbReference type="STRING" id="411473.RUMCAL_02359"/>
<dbReference type="GO" id="GO:0090071">
    <property type="term" value="P:negative regulation of ribosome biogenesis"/>
    <property type="evidence" value="ECO:0007669"/>
    <property type="project" value="UniProtKB-UniRule"/>
</dbReference>
<dbReference type="Gene3D" id="3.30.460.10">
    <property type="entry name" value="Beta Polymerase, domain 2"/>
    <property type="match status" value="1"/>
</dbReference>
<dbReference type="PANTHER" id="PTHR21043:SF0">
    <property type="entry name" value="MITOCHONDRIAL ASSEMBLY OF RIBOSOMAL LARGE SUBUNIT PROTEIN 1"/>
    <property type="match status" value="1"/>
</dbReference>
<gene>
    <name evidence="2" type="primary">rsfS</name>
    <name evidence="3" type="ORF">RUMCAL_02359</name>
</gene>